<keyword evidence="1" id="KW-0812">Transmembrane</keyword>
<protein>
    <submittedName>
        <fullName evidence="2">Uncharacterized protein</fullName>
    </submittedName>
</protein>
<accession>A0A3G3K3L6</accession>
<feature type="transmembrane region" description="Helical" evidence="1">
    <location>
        <begin position="138"/>
        <end position="156"/>
    </location>
</feature>
<dbReference type="AlphaFoldDB" id="A0A3G3K3L6"/>
<sequence>MEDVVYGRHFDGNEWFVIGIFLLFTAAIRLFPRPLSPLQTTFNFLIGIALGLIFDHTLHVPPLNYYDIGDRSKYEWFDIVTYAMYAPFGYWFIFWKERLRVRGTLTIPYILLWSGLAVGFEWLGVLVGEFHYRNGYRFLYSFPIYLFLISLHLGLYRLVFARDRRRVPAPFTHKRPVPRP</sequence>
<feature type="transmembrane region" description="Helical" evidence="1">
    <location>
        <begin position="76"/>
        <end position="95"/>
    </location>
</feature>
<keyword evidence="3" id="KW-1185">Reference proteome</keyword>
<feature type="transmembrane region" description="Helical" evidence="1">
    <location>
        <begin position="15"/>
        <end position="32"/>
    </location>
</feature>
<proteinExistence type="predicted"/>
<dbReference type="EMBL" id="CP033433">
    <property type="protein sequence ID" value="AYQ74970.1"/>
    <property type="molecule type" value="Genomic_DNA"/>
</dbReference>
<evidence type="ECO:0000313" key="2">
    <source>
        <dbReference type="EMBL" id="AYQ74970.1"/>
    </source>
</evidence>
<evidence type="ECO:0000256" key="1">
    <source>
        <dbReference type="SAM" id="Phobius"/>
    </source>
</evidence>
<feature type="transmembrane region" description="Helical" evidence="1">
    <location>
        <begin position="107"/>
        <end position="126"/>
    </location>
</feature>
<dbReference type="KEGG" id="coh:EAV92_21880"/>
<dbReference type="RefSeq" id="WP_123043050.1">
    <property type="nucleotide sequence ID" value="NZ_CP033433.1"/>
</dbReference>
<name>A0A3G3K3L6_9BACL</name>
<organism evidence="2 3">
    <name type="scientific">Cohnella candidum</name>
    <dbReference type="NCBI Taxonomy" id="2674991"/>
    <lineage>
        <taxon>Bacteria</taxon>
        <taxon>Bacillati</taxon>
        <taxon>Bacillota</taxon>
        <taxon>Bacilli</taxon>
        <taxon>Bacillales</taxon>
        <taxon>Paenibacillaceae</taxon>
        <taxon>Cohnella</taxon>
    </lineage>
</organism>
<keyword evidence="1" id="KW-0472">Membrane</keyword>
<feature type="transmembrane region" description="Helical" evidence="1">
    <location>
        <begin position="44"/>
        <end position="64"/>
    </location>
</feature>
<gene>
    <name evidence="2" type="ORF">EAV92_21880</name>
</gene>
<evidence type="ECO:0000313" key="3">
    <source>
        <dbReference type="Proteomes" id="UP000269097"/>
    </source>
</evidence>
<reference evidence="2 3" key="1">
    <citation type="submission" date="2018-10" db="EMBL/GenBank/DDBJ databases">
        <title>Genome Sequence of Cohnella sp.</title>
        <authorList>
            <person name="Srinivasan S."/>
            <person name="Kim M.K."/>
        </authorList>
    </citation>
    <scope>NUCLEOTIDE SEQUENCE [LARGE SCALE GENOMIC DNA]</scope>
    <source>
        <strain evidence="2 3">18JY8-7</strain>
    </source>
</reference>
<dbReference type="Proteomes" id="UP000269097">
    <property type="component" value="Chromosome"/>
</dbReference>
<keyword evidence="1" id="KW-1133">Transmembrane helix</keyword>